<feature type="compositionally biased region" description="Polar residues" evidence="1">
    <location>
        <begin position="612"/>
        <end position="621"/>
    </location>
</feature>
<feature type="compositionally biased region" description="Basic and acidic residues" evidence="1">
    <location>
        <begin position="460"/>
        <end position="481"/>
    </location>
</feature>
<sequence length="653" mass="73000">MSVYKENGFTVQNILGALHTHAKRKCEDGAVDQHDMHCAKKRRDSHDCSSPSLEECDTETSTTSSSNCESKESKQSPGCNGEDAQPHKVAKKHSRALEALFSIAGNRDSGAATVLVNTKREYVIIKPSDIQQNPYDKITGPHRASSRSHIPSRSTAPHSTYDLLECSTTLAPVLLRYKFLFEEQLPLLSPKNTTALATLECIWRYHDTFNIQDDTIATTIRALEVAQSALGLQHKSTLSILNYLTNHFTNTDPSPPRAEHYLRLTLQGYSQTANHKATAETYHALSKIYLNRNDDVSAECTLLRIISTLLPIEDWRHPMILWTMYHYGWICLRSGCCHCAKEWFMKAWEGYSQTHGPQGHVTIWIKYEVAMVQAMLGENQLAEVWAREAYEGFMSICGERSDSACEAARMLARIYRASGKEERAVGIEEWLRAQDEWDSEEDEDDGNDTGRSPDFEAPEGWDKSEAVETRWLPEEVVEKSTSKAANNEDLPSPEAGGTECGKPVPEAEVQDNRKPTSKVMESVRHSRVAQVVKETMSKRFAAAKEQHARESVVTNMELPMPDTTAPGTKQNTPQATVPEKRVSTPETPEKVSEHTTPEKITKHNTPEATLRSLPTPQSTMRGQPAPPASMYNQPTPDATEPEPTPEPDKADNL</sequence>
<dbReference type="EMBL" id="MU005992">
    <property type="protein sequence ID" value="KAF2859471.1"/>
    <property type="molecule type" value="Genomic_DNA"/>
</dbReference>
<feature type="compositionally biased region" description="Basic and acidic residues" evidence="1">
    <location>
        <begin position="578"/>
        <end position="605"/>
    </location>
</feature>
<reference evidence="2" key="1">
    <citation type="journal article" date="2020" name="Stud. Mycol.">
        <title>101 Dothideomycetes genomes: a test case for predicting lifestyles and emergence of pathogens.</title>
        <authorList>
            <person name="Haridas S."/>
            <person name="Albert R."/>
            <person name="Binder M."/>
            <person name="Bloem J."/>
            <person name="Labutti K."/>
            <person name="Salamov A."/>
            <person name="Andreopoulos B."/>
            <person name="Baker S."/>
            <person name="Barry K."/>
            <person name="Bills G."/>
            <person name="Bluhm B."/>
            <person name="Cannon C."/>
            <person name="Castanera R."/>
            <person name="Culley D."/>
            <person name="Daum C."/>
            <person name="Ezra D."/>
            <person name="Gonzalez J."/>
            <person name="Henrissat B."/>
            <person name="Kuo A."/>
            <person name="Liang C."/>
            <person name="Lipzen A."/>
            <person name="Lutzoni F."/>
            <person name="Magnuson J."/>
            <person name="Mondo S."/>
            <person name="Nolan M."/>
            <person name="Ohm R."/>
            <person name="Pangilinan J."/>
            <person name="Park H.-J."/>
            <person name="Ramirez L."/>
            <person name="Alfaro M."/>
            <person name="Sun H."/>
            <person name="Tritt A."/>
            <person name="Yoshinaga Y."/>
            <person name="Zwiers L.-H."/>
            <person name="Turgeon B."/>
            <person name="Goodwin S."/>
            <person name="Spatafora J."/>
            <person name="Crous P."/>
            <person name="Grigoriev I."/>
        </authorList>
    </citation>
    <scope>NUCLEOTIDE SEQUENCE</scope>
    <source>
        <strain evidence="2">CBS 480.64</strain>
    </source>
</reference>
<gene>
    <name evidence="2" type="ORF">K470DRAFT_265201</name>
</gene>
<feature type="compositionally biased region" description="Polar residues" evidence="1">
    <location>
        <begin position="147"/>
        <end position="156"/>
    </location>
</feature>
<name>A0A6A7BW85_9PEZI</name>
<feature type="region of interest" description="Disordered" evidence="1">
    <location>
        <begin position="133"/>
        <end position="156"/>
    </location>
</feature>
<protein>
    <submittedName>
        <fullName evidence="2">Uncharacterized protein</fullName>
    </submittedName>
</protein>
<feature type="region of interest" description="Disordered" evidence="1">
    <location>
        <begin position="41"/>
        <end position="91"/>
    </location>
</feature>
<dbReference type="OrthoDB" id="674604at2759"/>
<keyword evidence="3" id="KW-1185">Reference proteome</keyword>
<feature type="region of interest" description="Disordered" evidence="1">
    <location>
        <begin position="434"/>
        <end position="526"/>
    </location>
</feature>
<evidence type="ECO:0000313" key="2">
    <source>
        <dbReference type="EMBL" id="KAF2859471.1"/>
    </source>
</evidence>
<feature type="compositionally biased region" description="Low complexity" evidence="1">
    <location>
        <begin position="59"/>
        <end position="68"/>
    </location>
</feature>
<dbReference type="Proteomes" id="UP000799421">
    <property type="component" value="Unassembled WGS sequence"/>
</dbReference>
<feature type="region of interest" description="Disordered" evidence="1">
    <location>
        <begin position="540"/>
        <end position="653"/>
    </location>
</feature>
<dbReference type="InterPro" id="IPR011990">
    <property type="entry name" value="TPR-like_helical_dom_sf"/>
</dbReference>
<feature type="compositionally biased region" description="Acidic residues" evidence="1">
    <location>
        <begin position="436"/>
        <end position="447"/>
    </location>
</feature>
<organism evidence="2 3">
    <name type="scientific">Piedraia hortae CBS 480.64</name>
    <dbReference type="NCBI Taxonomy" id="1314780"/>
    <lineage>
        <taxon>Eukaryota</taxon>
        <taxon>Fungi</taxon>
        <taxon>Dikarya</taxon>
        <taxon>Ascomycota</taxon>
        <taxon>Pezizomycotina</taxon>
        <taxon>Dothideomycetes</taxon>
        <taxon>Dothideomycetidae</taxon>
        <taxon>Capnodiales</taxon>
        <taxon>Piedraiaceae</taxon>
        <taxon>Piedraia</taxon>
    </lineage>
</organism>
<feature type="compositionally biased region" description="Polar residues" evidence="1">
    <location>
        <begin position="565"/>
        <end position="575"/>
    </location>
</feature>
<dbReference type="AlphaFoldDB" id="A0A6A7BW85"/>
<dbReference type="SUPFAM" id="SSF48452">
    <property type="entry name" value="TPR-like"/>
    <property type="match status" value="1"/>
</dbReference>
<accession>A0A6A7BW85</accession>
<evidence type="ECO:0000313" key="3">
    <source>
        <dbReference type="Proteomes" id="UP000799421"/>
    </source>
</evidence>
<proteinExistence type="predicted"/>
<dbReference type="Gene3D" id="1.25.40.10">
    <property type="entry name" value="Tetratricopeptide repeat domain"/>
    <property type="match status" value="1"/>
</dbReference>
<evidence type="ECO:0000256" key="1">
    <source>
        <dbReference type="SAM" id="MobiDB-lite"/>
    </source>
</evidence>